<dbReference type="OrthoDB" id="3673085at2"/>
<evidence type="ECO:0000256" key="2">
    <source>
        <dbReference type="ARBA" id="ARBA00023015"/>
    </source>
</evidence>
<dbReference type="SUPFAM" id="SSF46785">
    <property type="entry name" value="Winged helix' DNA-binding domain"/>
    <property type="match status" value="1"/>
</dbReference>
<dbReference type="Pfam" id="PF00126">
    <property type="entry name" value="HTH_1"/>
    <property type="match status" value="1"/>
</dbReference>
<evidence type="ECO:0000256" key="3">
    <source>
        <dbReference type="ARBA" id="ARBA00023125"/>
    </source>
</evidence>
<feature type="domain" description="HTH lysR-type" evidence="5">
    <location>
        <begin position="2"/>
        <end position="59"/>
    </location>
</feature>
<dbReference type="GO" id="GO:0003700">
    <property type="term" value="F:DNA-binding transcription factor activity"/>
    <property type="evidence" value="ECO:0007669"/>
    <property type="project" value="InterPro"/>
</dbReference>
<dbReference type="Pfam" id="PF03466">
    <property type="entry name" value="LysR_substrate"/>
    <property type="match status" value="1"/>
</dbReference>
<evidence type="ECO:0000259" key="5">
    <source>
        <dbReference type="PROSITE" id="PS50931"/>
    </source>
</evidence>
<evidence type="ECO:0000256" key="1">
    <source>
        <dbReference type="ARBA" id="ARBA00009437"/>
    </source>
</evidence>
<dbReference type="PANTHER" id="PTHR30346">
    <property type="entry name" value="TRANSCRIPTIONAL DUAL REGULATOR HCAR-RELATED"/>
    <property type="match status" value="1"/>
</dbReference>
<dbReference type="Proteomes" id="UP000490386">
    <property type="component" value="Unassembled WGS sequence"/>
</dbReference>
<reference evidence="6 7" key="1">
    <citation type="submission" date="2019-09" db="EMBL/GenBank/DDBJ databases">
        <title>Phylogeny of genus Pseudoclavibacter and closely related genus.</title>
        <authorList>
            <person name="Li Y."/>
        </authorList>
    </citation>
    <scope>NUCLEOTIDE SEQUENCE [LARGE SCALE GENOMIC DNA]</scope>
    <source>
        <strain evidence="6 7">THG-MD12</strain>
    </source>
</reference>
<evidence type="ECO:0000256" key="4">
    <source>
        <dbReference type="ARBA" id="ARBA00023163"/>
    </source>
</evidence>
<dbReference type="InterPro" id="IPR005119">
    <property type="entry name" value="LysR_subst-bd"/>
</dbReference>
<protein>
    <submittedName>
        <fullName evidence="6">LysR family transcriptional regulator</fullName>
    </submittedName>
</protein>
<evidence type="ECO:0000313" key="7">
    <source>
        <dbReference type="Proteomes" id="UP000490386"/>
    </source>
</evidence>
<keyword evidence="3" id="KW-0238">DNA-binding</keyword>
<dbReference type="EMBL" id="WBJX01000001">
    <property type="protein sequence ID" value="KAB1639390.1"/>
    <property type="molecule type" value="Genomic_DNA"/>
</dbReference>
<dbReference type="InterPro" id="IPR000847">
    <property type="entry name" value="LysR_HTH_N"/>
</dbReference>
<dbReference type="PANTHER" id="PTHR30346:SF29">
    <property type="entry name" value="LYSR SUBSTRATE-BINDING"/>
    <property type="match status" value="1"/>
</dbReference>
<sequence length="327" mass="35162">MLDVRKLRLLREVQLRGTLAEVAKALNFSPSAVSQQLSALEAELGVELLRKHGRRVQLTQQAEILAGHTAEILERLEIAEQEVLASTSRAVGTVRIAVFQSAALTLIPPLLRVLEEEHPGLRIEMVQHEPESALFDTFAGDFDVVVAEQYPGHAAPHHPGLDQRLLTGDALRLAVPVDSPVTTLADAAQLAWVMEPQGSASRHWGEQQCRVAGFEPDVRYETADLQAQMRFIETGHAVGILNDLTWAHSTPSVRFLSLAGAPRREIFTSIRTASAASPTIAAVRDGLQRVADDLSSTSLSTDTITLPAATPAAFRASGVSSSAAADA</sequence>
<evidence type="ECO:0000313" key="6">
    <source>
        <dbReference type="EMBL" id="KAB1639390.1"/>
    </source>
</evidence>
<dbReference type="AlphaFoldDB" id="A0A7J5B7R8"/>
<name>A0A7J5B7R8_9MICO</name>
<comment type="similarity">
    <text evidence="1">Belongs to the LysR transcriptional regulatory family.</text>
</comment>
<dbReference type="InterPro" id="IPR036388">
    <property type="entry name" value="WH-like_DNA-bd_sf"/>
</dbReference>
<proteinExistence type="inferred from homology"/>
<comment type="caution">
    <text evidence="6">The sequence shown here is derived from an EMBL/GenBank/DDBJ whole genome shotgun (WGS) entry which is preliminary data.</text>
</comment>
<keyword evidence="4" id="KW-0804">Transcription</keyword>
<dbReference type="GO" id="GO:0003677">
    <property type="term" value="F:DNA binding"/>
    <property type="evidence" value="ECO:0007669"/>
    <property type="project" value="UniProtKB-KW"/>
</dbReference>
<dbReference type="RefSeq" id="WP_151422355.1">
    <property type="nucleotide sequence ID" value="NZ_WBJX01000001.1"/>
</dbReference>
<keyword evidence="2" id="KW-0805">Transcription regulation</keyword>
<dbReference type="GO" id="GO:0032993">
    <property type="term" value="C:protein-DNA complex"/>
    <property type="evidence" value="ECO:0007669"/>
    <property type="project" value="TreeGrafter"/>
</dbReference>
<dbReference type="Gene3D" id="1.10.10.10">
    <property type="entry name" value="Winged helix-like DNA-binding domain superfamily/Winged helix DNA-binding domain"/>
    <property type="match status" value="1"/>
</dbReference>
<dbReference type="PROSITE" id="PS50931">
    <property type="entry name" value="HTH_LYSR"/>
    <property type="match status" value="1"/>
</dbReference>
<keyword evidence="7" id="KW-1185">Reference proteome</keyword>
<accession>A0A7J5B7R8</accession>
<dbReference type="Gene3D" id="3.40.190.10">
    <property type="entry name" value="Periplasmic binding protein-like II"/>
    <property type="match status" value="2"/>
</dbReference>
<dbReference type="InterPro" id="IPR036390">
    <property type="entry name" value="WH_DNA-bd_sf"/>
</dbReference>
<organism evidence="6 7">
    <name type="scientific">Pseudoclavibacter terrae</name>
    <dbReference type="NCBI Taxonomy" id="1530195"/>
    <lineage>
        <taxon>Bacteria</taxon>
        <taxon>Bacillati</taxon>
        <taxon>Actinomycetota</taxon>
        <taxon>Actinomycetes</taxon>
        <taxon>Micrococcales</taxon>
        <taxon>Microbacteriaceae</taxon>
        <taxon>Pseudoclavibacter</taxon>
    </lineage>
</organism>
<dbReference type="SUPFAM" id="SSF53850">
    <property type="entry name" value="Periplasmic binding protein-like II"/>
    <property type="match status" value="1"/>
</dbReference>
<gene>
    <name evidence="6" type="ORF">F8O03_03375</name>
</gene>